<dbReference type="PANTHER" id="PTHR36933:SF1">
    <property type="entry name" value="SLL0788 PROTEIN"/>
    <property type="match status" value="1"/>
</dbReference>
<keyword evidence="1" id="KW-0472">Membrane</keyword>
<dbReference type="InterPro" id="IPR005183">
    <property type="entry name" value="DUF305_CopM-like"/>
</dbReference>
<feature type="transmembrane region" description="Helical" evidence="1">
    <location>
        <begin position="12"/>
        <end position="32"/>
    </location>
</feature>
<accession>A0ABW2LH64</accession>
<proteinExistence type="predicted"/>
<reference evidence="4" key="1">
    <citation type="journal article" date="2019" name="Int. J. Syst. Evol. Microbiol.">
        <title>The Global Catalogue of Microorganisms (GCM) 10K type strain sequencing project: providing services to taxonomists for standard genome sequencing and annotation.</title>
        <authorList>
            <consortium name="The Broad Institute Genomics Platform"/>
            <consortium name="The Broad Institute Genome Sequencing Center for Infectious Disease"/>
            <person name="Wu L."/>
            <person name="Ma J."/>
        </authorList>
    </citation>
    <scope>NUCLEOTIDE SEQUENCE [LARGE SCALE GENOMIC DNA]</scope>
    <source>
        <strain evidence="4">WLHS5</strain>
    </source>
</reference>
<keyword evidence="1" id="KW-1133">Transmembrane helix</keyword>
<feature type="domain" description="DUF305" evidence="2">
    <location>
        <begin position="50"/>
        <end position="213"/>
    </location>
</feature>
<evidence type="ECO:0000259" key="2">
    <source>
        <dbReference type="Pfam" id="PF03713"/>
    </source>
</evidence>
<dbReference type="RefSeq" id="WP_380665362.1">
    <property type="nucleotide sequence ID" value="NZ_JBHTCJ010000002.1"/>
</dbReference>
<dbReference type="EMBL" id="JBHTCJ010000002">
    <property type="protein sequence ID" value="MFC7340990.1"/>
    <property type="molecule type" value="Genomic_DNA"/>
</dbReference>
<dbReference type="Pfam" id="PF03713">
    <property type="entry name" value="DUF305"/>
    <property type="match status" value="1"/>
</dbReference>
<evidence type="ECO:0000313" key="3">
    <source>
        <dbReference type="EMBL" id="MFC7340990.1"/>
    </source>
</evidence>
<keyword evidence="1" id="KW-0812">Transmembrane</keyword>
<name>A0ABW2LH64_9PSEU</name>
<organism evidence="3 4">
    <name type="scientific">Saccharopolyspora griseoalba</name>
    <dbReference type="NCBI Taxonomy" id="1431848"/>
    <lineage>
        <taxon>Bacteria</taxon>
        <taxon>Bacillati</taxon>
        <taxon>Actinomycetota</taxon>
        <taxon>Actinomycetes</taxon>
        <taxon>Pseudonocardiales</taxon>
        <taxon>Pseudonocardiaceae</taxon>
        <taxon>Saccharopolyspora</taxon>
    </lineage>
</organism>
<evidence type="ECO:0000313" key="4">
    <source>
        <dbReference type="Proteomes" id="UP001596504"/>
    </source>
</evidence>
<evidence type="ECO:0000256" key="1">
    <source>
        <dbReference type="SAM" id="Phobius"/>
    </source>
</evidence>
<dbReference type="Gene3D" id="1.20.1260.10">
    <property type="match status" value="1"/>
</dbReference>
<keyword evidence="4" id="KW-1185">Reference proteome</keyword>
<sequence>MPQNRRVPQIIIGVIGAVALLLFGAAGGMLLGDASSDESQQQAQQPTAVDVGFAQDMSLHHQQAVTMATLARERATTVEVRQLAFDIETNQRNQIGRMQGWLSLWDRPGHPDGPLMQWMKSGHDHGEHATTPMATGGALMPGMATSEEMSRLQATSGPEFDVYFLQLMLRHHRGGAPMAKSGAAHAGVPAVRALADNMLGSQGSEMKLMTTMLEQRGAKPLPMS</sequence>
<comment type="caution">
    <text evidence="3">The sequence shown here is derived from an EMBL/GenBank/DDBJ whole genome shotgun (WGS) entry which is preliminary data.</text>
</comment>
<dbReference type="PANTHER" id="PTHR36933">
    <property type="entry name" value="SLL0788 PROTEIN"/>
    <property type="match status" value="1"/>
</dbReference>
<gene>
    <name evidence="3" type="ORF">ACFQRI_06160</name>
</gene>
<dbReference type="InterPro" id="IPR012347">
    <property type="entry name" value="Ferritin-like"/>
</dbReference>
<dbReference type="Proteomes" id="UP001596504">
    <property type="component" value="Unassembled WGS sequence"/>
</dbReference>
<protein>
    <submittedName>
        <fullName evidence="3">DUF305 domain-containing protein</fullName>
    </submittedName>
</protein>